<feature type="region of interest" description="Disordered" evidence="1">
    <location>
        <begin position="174"/>
        <end position="290"/>
    </location>
</feature>
<reference evidence="2 3" key="1">
    <citation type="submission" date="2013-09" db="EMBL/GenBank/DDBJ databases">
        <title>Corchorus capsularis genome sequencing.</title>
        <authorList>
            <person name="Alam M."/>
            <person name="Haque M.S."/>
            <person name="Islam M.S."/>
            <person name="Emdad E.M."/>
            <person name="Islam M.M."/>
            <person name="Ahmed B."/>
            <person name="Halim A."/>
            <person name="Hossen Q.M.M."/>
            <person name="Hossain M.Z."/>
            <person name="Ahmed R."/>
            <person name="Khan M.M."/>
            <person name="Islam R."/>
            <person name="Rashid M.M."/>
            <person name="Khan S.A."/>
            <person name="Rahman M.S."/>
            <person name="Alam M."/>
        </authorList>
    </citation>
    <scope>NUCLEOTIDE SEQUENCE [LARGE SCALE GENOMIC DNA]</scope>
    <source>
        <strain evidence="3">cv. CVL-1</strain>
        <tissue evidence="2">Whole seedling</tissue>
    </source>
</reference>
<dbReference type="PANTHER" id="PTHR34546">
    <property type="entry name" value="OS06G0153600 PROTEIN"/>
    <property type="match status" value="1"/>
</dbReference>
<evidence type="ECO:0000256" key="1">
    <source>
        <dbReference type="SAM" id="MobiDB-lite"/>
    </source>
</evidence>
<feature type="compositionally biased region" description="Basic and acidic residues" evidence="1">
    <location>
        <begin position="183"/>
        <end position="207"/>
    </location>
</feature>
<feature type="compositionally biased region" description="Polar residues" evidence="1">
    <location>
        <begin position="122"/>
        <end position="133"/>
    </location>
</feature>
<sequence>MNPYDEKRLRDEVIYLHYLWHQGPPQNPDPNPRKRPRPLSQFPTYNSQRVAASGSCPTPEPDSGADWSALVHTQPPSPSGWPEPNSKTDHQITQPVSVEDQASELRGYYEENHEKDAEPNKGTVNEQHSTAISKTKRKRAHRAFGLVICDIIGWDIVCLPSIVLKSQPVEDLSEFPLDGRACGNKDESGAAMDKRDSESASKEDVDPNHNSSVNSENSMNGEASKGNDLENRTSNTSANQEKAVDSLNSPLENNNQPRSDDILAESSSVPEPKEDAHNLQKEPSSNPETM</sequence>
<evidence type="ECO:0000313" key="3">
    <source>
        <dbReference type="Proteomes" id="UP000188268"/>
    </source>
</evidence>
<proteinExistence type="predicted"/>
<feature type="compositionally biased region" description="Basic and acidic residues" evidence="1">
    <location>
        <begin position="271"/>
        <end position="280"/>
    </location>
</feature>
<keyword evidence="3" id="KW-1185">Reference proteome</keyword>
<dbReference type="AlphaFoldDB" id="A0A1R3HWK9"/>
<feature type="compositionally biased region" description="Polar residues" evidence="1">
    <location>
        <begin position="281"/>
        <end position="290"/>
    </location>
</feature>
<dbReference type="PANTHER" id="PTHR34546:SF3">
    <property type="entry name" value="OS06G0153600 PROTEIN"/>
    <property type="match status" value="1"/>
</dbReference>
<accession>A0A1R3HWK9</accession>
<dbReference type="Gramene" id="OMO74745">
    <property type="protein sequence ID" value="OMO74745"/>
    <property type="gene ID" value="CCACVL1_16480"/>
</dbReference>
<dbReference type="EMBL" id="AWWV01011073">
    <property type="protein sequence ID" value="OMO74745.1"/>
    <property type="molecule type" value="Genomic_DNA"/>
</dbReference>
<feature type="compositionally biased region" description="Polar residues" evidence="1">
    <location>
        <begin position="208"/>
        <end position="221"/>
    </location>
</feature>
<dbReference type="Proteomes" id="UP000188268">
    <property type="component" value="Unassembled WGS sequence"/>
</dbReference>
<gene>
    <name evidence="2" type="ORF">CCACVL1_16480</name>
</gene>
<feature type="compositionally biased region" description="Polar residues" evidence="1">
    <location>
        <begin position="232"/>
        <end position="257"/>
    </location>
</feature>
<protein>
    <submittedName>
        <fullName evidence="2">Uncharacterized protein</fullName>
    </submittedName>
</protein>
<comment type="caution">
    <text evidence="2">The sequence shown here is derived from an EMBL/GenBank/DDBJ whole genome shotgun (WGS) entry which is preliminary data.</text>
</comment>
<dbReference type="OMA" id="DESMVCE"/>
<evidence type="ECO:0000313" key="2">
    <source>
        <dbReference type="EMBL" id="OMO74745.1"/>
    </source>
</evidence>
<feature type="region of interest" description="Disordered" evidence="1">
    <location>
        <begin position="113"/>
        <end position="137"/>
    </location>
</feature>
<organism evidence="2 3">
    <name type="scientific">Corchorus capsularis</name>
    <name type="common">Jute</name>
    <dbReference type="NCBI Taxonomy" id="210143"/>
    <lineage>
        <taxon>Eukaryota</taxon>
        <taxon>Viridiplantae</taxon>
        <taxon>Streptophyta</taxon>
        <taxon>Embryophyta</taxon>
        <taxon>Tracheophyta</taxon>
        <taxon>Spermatophyta</taxon>
        <taxon>Magnoliopsida</taxon>
        <taxon>eudicotyledons</taxon>
        <taxon>Gunneridae</taxon>
        <taxon>Pentapetalae</taxon>
        <taxon>rosids</taxon>
        <taxon>malvids</taxon>
        <taxon>Malvales</taxon>
        <taxon>Malvaceae</taxon>
        <taxon>Grewioideae</taxon>
        <taxon>Apeibeae</taxon>
        <taxon>Corchorus</taxon>
    </lineage>
</organism>
<feature type="compositionally biased region" description="Polar residues" evidence="1">
    <location>
        <begin position="41"/>
        <end position="50"/>
    </location>
</feature>
<name>A0A1R3HWK9_COCAP</name>
<feature type="region of interest" description="Disordered" evidence="1">
    <location>
        <begin position="21"/>
        <end position="96"/>
    </location>
</feature>
<dbReference type="OrthoDB" id="1929495at2759"/>